<dbReference type="SUPFAM" id="SSF53659">
    <property type="entry name" value="Isocitrate/Isopropylmalate dehydrogenase-like"/>
    <property type="match status" value="1"/>
</dbReference>
<dbReference type="EMBL" id="CP019697">
    <property type="protein sequence ID" value="AQS52169.1"/>
    <property type="molecule type" value="Genomic_DNA"/>
</dbReference>
<keyword evidence="2" id="KW-0560">Oxidoreductase</keyword>
<dbReference type="AlphaFoldDB" id="A0A1U9K2K3"/>
<dbReference type="Gene3D" id="3.40.718.10">
    <property type="entry name" value="Isopropylmalate Dehydrogenase"/>
    <property type="match status" value="1"/>
</dbReference>
<accession>A0A1U9K2K3</accession>
<evidence type="ECO:0000256" key="2">
    <source>
        <dbReference type="ARBA" id="ARBA00023002"/>
    </source>
</evidence>
<evidence type="ECO:0000256" key="3">
    <source>
        <dbReference type="ARBA" id="ARBA00023027"/>
    </source>
</evidence>
<dbReference type="GO" id="GO:0046872">
    <property type="term" value="F:metal ion binding"/>
    <property type="evidence" value="ECO:0007669"/>
    <property type="project" value="UniProtKB-KW"/>
</dbReference>
<sequence>MKVTDLPIGITMGDAAGIGPEIILKLFDQGLPHPAVVYGDRGTLQRCATDLQLDIPILSITSPDQRPATGIGVLNRWQALPELPYGQINELAGRGAYEYLCHAIDDATQHRLRAIVTAPLHKDAMKAGGIDAPGHTEILAEKTGTTNFAMMLSNPELRVLLVTIHIPITQVSATLSLERELTTIRLAHQACLHAGIAAPRVAVAGLNPHAGENGRFGVEEKHIIEPAIAAAQAEGILASGPWPGDTIFMRARRGEFDIVVAQYHDQGLIPVKYLGVEEGVNTTIGLPFIRTSVDHGTAFDIAGQGIADPSSLWAAFEAALTMTNALPS</sequence>
<proteinExistence type="predicted"/>
<dbReference type="NCBIfam" id="TIGR00557">
    <property type="entry name" value="pdxA"/>
    <property type="match status" value="1"/>
</dbReference>
<protein>
    <submittedName>
        <fullName evidence="4">4-hydroxythreonine-4-phosphate dehydrogenase PdxA</fullName>
    </submittedName>
</protein>
<dbReference type="STRING" id="643674.PAEH1_12640"/>
<dbReference type="PANTHER" id="PTHR30004:SF6">
    <property type="entry name" value="D-THREONATE 4-PHOSPHATE DEHYDROGENASE"/>
    <property type="match status" value="1"/>
</dbReference>
<evidence type="ECO:0000313" key="4">
    <source>
        <dbReference type="EMBL" id="AQS52169.1"/>
    </source>
</evidence>
<evidence type="ECO:0000313" key="5">
    <source>
        <dbReference type="Proteomes" id="UP000189369"/>
    </source>
</evidence>
<dbReference type="GO" id="GO:0051287">
    <property type="term" value="F:NAD binding"/>
    <property type="evidence" value="ECO:0007669"/>
    <property type="project" value="InterPro"/>
</dbReference>
<name>A0A1U9K2K3_9BURK</name>
<organism evidence="4 5">
    <name type="scientific">Paenalcaligenes hominis</name>
    <dbReference type="NCBI Taxonomy" id="643674"/>
    <lineage>
        <taxon>Bacteria</taxon>
        <taxon>Pseudomonadati</taxon>
        <taxon>Pseudomonadota</taxon>
        <taxon>Betaproteobacteria</taxon>
        <taxon>Burkholderiales</taxon>
        <taxon>Alcaligenaceae</taxon>
        <taxon>Paenalcaligenes</taxon>
    </lineage>
</organism>
<dbReference type="Pfam" id="PF04166">
    <property type="entry name" value="PdxA"/>
    <property type="match status" value="1"/>
</dbReference>
<evidence type="ECO:0000256" key="1">
    <source>
        <dbReference type="ARBA" id="ARBA00022723"/>
    </source>
</evidence>
<dbReference type="OrthoDB" id="9801783at2"/>
<keyword evidence="3" id="KW-0520">NAD</keyword>
<dbReference type="InterPro" id="IPR005255">
    <property type="entry name" value="PdxA_fam"/>
</dbReference>
<dbReference type="Proteomes" id="UP000189369">
    <property type="component" value="Chromosome"/>
</dbReference>
<keyword evidence="1" id="KW-0479">Metal-binding</keyword>
<gene>
    <name evidence="4" type="ORF">PAEH1_12640</name>
</gene>
<dbReference type="KEGG" id="phn:PAEH1_12640"/>
<reference evidence="4 5" key="1">
    <citation type="submission" date="2017-01" db="EMBL/GenBank/DDBJ databases">
        <title>Complete Genome Sequence of Paenalcaligenes hominis, Isolated from a paraplegic Patient with neurogenic bladder.</title>
        <authorList>
            <person name="Mukhopadhyay R."/>
            <person name="Joaquin J."/>
            <person name="Hogue R."/>
            <person name="Kilaru A."/>
            <person name="Jospin G."/>
            <person name="Mars K."/>
            <person name="Eisen J.A."/>
            <person name="Chaturvedi V."/>
        </authorList>
    </citation>
    <scope>NUCLEOTIDE SEQUENCE [LARGE SCALE GENOMIC DNA]</scope>
    <source>
        <strain evidence="4 5">15S00501</strain>
    </source>
</reference>
<dbReference type="PANTHER" id="PTHR30004">
    <property type="entry name" value="4-HYDROXYTHREONINE-4-PHOSPHATE DEHYDROGENASE"/>
    <property type="match status" value="1"/>
</dbReference>
<dbReference type="GO" id="GO:0016491">
    <property type="term" value="F:oxidoreductase activity"/>
    <property type="evidence" value="ECO:0007669"/>
    <property type="project" value="UniProtKB-KW"/>
</dbReference>